<evidence type="ECO:0000259" key="4">
    <source>
        <dbReference type="Pfam" id="PF01757"/>
    </source>
</evidence>
<dbReference type="GO" id="GO:0000271">
    <property type="term" value="P:polysaccharide biosynthetic process"/>
    <property type="evidence" value="ECO:0007669"/>
    <property type="project" value="TreeGrafter"/>
</dbReference>
<dbReference type="GO" id="GO:0016020">
    <property type="term" value="C:membrane"/>
    <property type="evidence" value="ECO:0007669"/>
    <property type="project" value="TreeGrafter"/>
</dbReference>
<keyword evidence="3" id="KW-0812">Transmembrane</keyword>
<evidence type="ECO:0000313" key="6">
    <source>
        <dbReference type="Proteomes" id="UP000077355"/>
    </source>
</evidence>
<feature type="transmembrane region" description="Helical" evidence="3">
    <location>
        <begin position="109"/>
        <end position="130"/>
    </location>
</feature>
<dbReference type="GO" id="GO:0016747">
    <property type="term" value="F:acyltransferase activity, transferring groups other than amino-acyl groups"/>
    <property type="evidence" value="ECO:0007669"/>
    <property type="project" value="InterPro"/>
</dbReference>
<evidence type="ECO:0000313" key="5">
    <source>
        <dbReference type="EMBL" id="OAB48438.1"/>
    </source>
</evidence>
<dbReference type="PANTHER" id="PTHR23028:SF53">
    <property type="entry name" value="ACYL_TRANSF_3 DOMAIN-CONTAINING PROTEIN"/>
    <property type="match status" value="1"/>
</dbReference>
<dbReference type="InterPro" id="IPR002656">
    <property type="entry name" value="Acyl_transf_3_dom"/>
</dbReference>
<feature type="transmembrane region" description="Helical" evidence="3">
    <location>
        <begin position="21"/>
        <end position="39"/>
    </location>
</feature>
<feature type="transmembrane region" description="Helical" evidence="3">
    <location>
        <begin position="59"/>
        <end position="76"/>
    </location>
</feature>
<sequence length="191" mass="22235">MFHSGQNVIGLPDWFRSITDQGGRGVQLFFILSSLTLFLSLDHRSKLGDSSRDFYIRRFFRIAPMFYIGLLFYPFFMNLKDISIGNIFGTLSFIGNGFSPYWINSLVPGGWSITVEMTFYLFVPLLFRLIKDLKKSVLFLGASFIICMEIKVVLSRIHVINDPFTWKIYLYSWFPNQFPIFALGIILFFLI</sequence>
<gene>
    <name evidence="5" type="ORF">PBAT_02060</name>
</gene>
<evidence type="ECO:0000256" key="1">
    <source>
        <dbReference type="ARBA" id="ARBA00004370"/>
    </source>
</evidence>
<keyword evidence="3" id="KW-0472">Membrane</keyword>
<comment type="caution">
    <text evidence="5">The sequence shown here is derived from an EMBL/GenBank/DDBJ whole genome shotgun (WGS) entry which is preliminary data.</text>
</comment>
<comment type="similarity">
    <text evidence="2">Belongs to the acyltransferase 3 family.</text>
</comment>
<keyword evidence="3" id="KW-1133">Transmembrane helix</keyword>
<feature type="transmembrane region" description="Helical" evidence="3">
    <location>
        <begin position="169"/>
        <end position="190"/>
    </location>
</feature>
<dbReference type="Pfam" id="PF01757">
    <property type="entry name" value="Acyl_transf_3"/>
    <property type="match status" value="1"/>
</dbReference>
<dbReference type="Proteomes" id="UP000077355">
    <property type="component" value="Unassembled WGS sequence"/>
</dbReference>
<dbReference type="AlphaFoldDB" id="A0A168R0N8"/>
<name>A0A168R0N8_9BACL</name>
<evidence type="ECO:0000256" key="2">
    <source>
        <dbReference type="ARBA" id="ARBA00007400"/>
    </source>
</evidence>
<dbReference type="OrthoDB" id="290051at2"/>
<reference evidence="5 6" key="1">
    <citation type="submission" date="2016-03" db="EMBL/GenBank/DDBJ databases">
        <title>Draft genome sequence of Paenibacillus antarcticus CECT 5836.</title>
        <authorList>
            <person name="Shin S.-K."/>
            <person name="Yi H."/>
        </authorList>
    </citation>
    <scope>NUCLEOTIDE SEQUENCE [LARGE SCALE GENOMIC DNA]</scope>
    <source>
        <strain evidence="5 6">CECT 5836</strain>
    </source>
</reference>
<feature type="transmembrane region" description="Helical" evidence="3">
    <location>
        <begin position="137"/>
        <end position="157"/>
    </location>
</feature>
<comment type="subcellular location">
    <subcellularLocation>
        <location evidence="1">Membrane</location>
    </subcellularLocation>
</comment>
<feature type="domain" description="Acyltransferase 3" evidence="4">
    <location>
        <begin position="8"/>
        <end position="188"/>
    </location>
</feature>
<protein>
    <recommendedName>
        <fullName evidence="4">Acyltransferase 3 domain-containing protein</fullName>
    </recommendedName>
</protein>
<dbReference type="PANTHER" id="PTHR23028">
    <property type="entry name" value="ACETYLTRANSFERASE"/>
    <property type="match status" value="1"/>
</dbReference>
<dbReference type="InterPro" id="IPR050879">
    <property type="entry name" value="Acyltransferase_3"/>
</dbReference>
<dbReference type="RefSeq" id="WP_068646067.1">
    <property type="nucleotide sequence ID" value="NZ_CP043611.1"/>
</dbReference>
<proteinExistence type="inferred from homology"/>
<keyword evidence="6" id="KW-1185">Reference proteome</keyword>
<organism evidence="5 6">
    <name type="scientific">Paenibacillus antarcticus</name>
    <dbReference type="NCBI Taxonomy" id="253703"/>
    <lineage>
        <taxon>Bacteria</taxon>
        <taxon>Bacillati</taxon>
        <taxon>Bacillota</taxon>
        <taxon>Bacilli</taxon>
        <taxon>Bacillales</taxon>
        <taxon>Paenibacillaceae</taxon>
        <taxon>Paenibacillus</taxon>
    </lineage>
</organism>
<accession>A0A168R0N8</accession>
<dbReference type="EMBL" id="LVJI01000001">
    <property type="protein sequence ID" value="OAB48438.1"/>
    <property type="molecule type" value="Genomic_DNA"/>
</dbReference>
<evidence type="ECO:0000256" key="3">
    <source>
        <dbReference type="SAM" id="Phobius"/>
    </source>
</evidence>